<evidence type="ECO:0008006" key="3">
    <source>
        <dbReference type="Google" id="ProtNLM"/>
    </source>
</evidence>
<comment type="caution">
    <text evidence="1">The sequence shown here is derived from an EMBL/GenBank/DDBJ whole genome shotgun (WGS) entry which is preliminary data.</text>
</comment>
<dbReference type="RefSeq" id="WP_138471018.1">
    <property type="nucleotide sequence ID" value="NZ_VBTE01000005.1"/>
</dbReference>
<protein>
    <recommendedName>
        <fullName evidence="3">Phage tail protein</fullName>
    </recommendedName>
</protein>
<name>A0A5R9C6T9_9LACT</name>
<reference evidence="1 2" key="1">
    <citation type="submission" date="2019-05" db="EMBL/GenBank/DDBJ databases">
        <title>The metagenome of a microbial culture collection derived from dairy environment covers the genomic content of the human microbiome.</title>
        <authorList>
            <person name="Roder T."/>
            <person name="Wuthrich D."/>
            <person name="Sattari Z."/>
            <person name="Von Ah U."/>
            <person name="Bar C."/>
            <person name="Ronchi F."/>
            <person name="Macpherson A.J."/>
            <person name="Ganal-Vonarburg S.C."/>
            <person name="Bruggmann R."/>
            <person name="Vergeres G."/>
        </authorList>
    </citation>
    <scope>NUCLEOTIDE SEQUENCE [LARGE SCALE GENOMIC DNA]</scope>
    <source>
        <strain evidence="1 2">FAM 24235</strain>
    </source>
</reference>
<dbReference type="OrthoDB" id="2041935at2"/>
<gene>
    <name evidence="1" type="ORF">FEZ48_02830</name>
</gene>
<sequence length="201" mass="21762">MALKKTGYTDKTSKTYLINSATIFTGVTYSVEEGFTGELHGATSGGVTLTIEQTYRDIEVDSTSHMKLKGNKVLEAATATATANMKEITAETIRRSLNGTITDAGADEAPVGYKVIRTKRMLEDSDYLSNIAIVGTLSGTEEPVIAILDNALCTSGLEIATEDNNEAVIEQTYEAHADHEQLEKDEFPWKILYPDTSGGIE</sequence>
<evidence type="ECO:0000313" key="2">
    <source>
        <dbReference type="Proteomes" id="UP000307201"/>
    </source>
</evidence>
<organism evidence="1 2">
    <name type="scientific">Marinilactibacillus psychrotolerans</name>
    <dbReference type="NCBI Taxonomy" id="191770"/>
    <lineage>
        <taxon>Bacteria</taxon>
        <taxon>Bacillati</taxon>
        <taxon>Bacillota</taxon>
        <taxon>Bacilli</taxon>
        <taxon>Lactobacillales</taxon>
        <taxon>Carnobacteriaceae</taxon>
        <taxon>Marinilactibacillus</taxon>
    </lineage>
</organism>
<proteinExistence type="predicted"/>
<dbReference type="AlphaFoldDB" id="A0A5R9C6T9"/>
<dbReference type="Proteomes" id="UP000307201">
    <property type="component" value="Unassembled WGS sequence"/>
</dbReference>
<accession>A0A5R9C6T9</accession>
<dbReference type="EMBL" id="VBTE01000005">
    <property type="protein sequence ID" value="TLQ08836.1"/>
    <property type="molecule type" value="Genomic_DNA"/>
</dbReference>
<evidence type="ECO:0000313" key="1">
    <source>
        <dbReference type="EMBL" id="TLQ08836.1"/>
    </source>
</evidence>